<evidence type="ECO:0000313" key="1">
    <source>
        <dbReference type="EMBL" id="QQD72356.1"/>
    </source>
</evidence>
<dbReference type="Gene3D" id="3.40.50.450">
    <property type="match status" value="1"/>
</dbReference>
<gene>
    <name evidence="1" type="ORF">H2515_13305</name>
</gene>
<dbReference type="SUPFAM" id="SSF52309">
    <property type="entry name" value="N-(deoxy)ribosyltransferase-like"/>
    <property type="match status" value="1"/>
</dbReference>
<evidence type="ECO:0008006" key="3">
    <source>
        <dbReference type="Google" id="ProtNLM"/>
    </source>
</evidence>
<sequence>MFHLLVAYSGWPDGGGSISNRRIYIKSDEEPGQLVLNEGGRLDATKVSRFPALLMTEVGGDGPQLARVVYITSVVQGPTETAIQYVAENGIKPIPNEDIESFASQLGISRNALTHTHWEVKQADLFKFLLMNQQKAQPASQVFSLEAIHQPQPSLVSIMMPFAAEFDPVYAAIQSAVNSLGLKPMRADNFWEHHYVIQDIVNLIARARVVICDLSSKNPNVFYEAGIAHALGKEVILIAQSQDDVPFDLRHIRYVKYLNNAQGLSVLSDAIASRIQTVIGQ</sequence>
<proteinExistence type="predicted"/>
<accession>A0A7T5BGH9</accession>
<name>A0A7T5BGH9_9PROT</name>
<reference evidence="1 2" key="1">
    <citation type="submission" date="2020-07" db="EMBL/GenBank/DDBJ databases">
        <title>Complete genome sequence analysis of Acidithiobacillus ferrivorans XJFY6S-08 reveals extreme environmental adaptation to alpine acid mine drainage.</title>
        <authorList>
            <person name="Yan L."/>
            <person name="Ni Y."/>
        </authorList>
    </citation>
    <scope>NUCLEOTIDE SEQUENCE [LARGE SCALE GENOMIC DNA]</scope>
    <source>
        <strain evidence="1 2">XJFY6S-08</strain>
    </source>
</reference>
<dbReference type="AlphaFoldDB" id="A0A7T5BGH9"/>
<dbReference type="EMBL" id="CP059488">
    <property type="protein sequence ID" value="QQD72356.1"/>
    <property type="molecule type" value="Genomic_DNA"/>
</dbReference>
<organism evidence="1 2">
    <name type="scientific">Acidithiobacillus ferrivorans</name>
    <dbReference type="NCBI Taxonomy" id="160808"/>
    <lineage>
        <taxon>Bacteria</taxon>
        <taxon>Pseudomonadati</taxon>
        <taxon>Pseudomonadota</taxon>
        <taxon>Acidithiobacillia</taxon>
        <taxon>Acidithiobacillales</taxon>
        <taxon>Acidithiobacillaceae</taxon>
        <taxon>Acidithiobacillus</taxon>
    </lineage>
</organism>
<dbReference type="Proteomes" id="UP000595420">
    <property type="component" value="Chromosome"/>
</dbReference>
<evidence type="ECO:0000313" key="2">
    <source>
        <dbReference type="Proteomes" id="UP000595420"/>
    </source>
</evidence>
<protein>
    <recommendedName>
        <fullName evidence="3">Nucleoside 2-deoxyribosyltransferase</fullName>
    </recommendedName>
</protein>
<dbReference type="RefSeq" id="WP_198660375.1">
    <property type="nucleotide sequence ID" value="NZ_CP059488.1"/>
</dbReference>